<dbReference type="AlphaFoldDB" id="A0A0B6Z980"/>
<proteinExistence type="predicted"/>
<organism evidence="1">
    <name type="scientific">Arion vulgaris</name>
    <dbReference type="NCBI Taxonomy" id="1028688"/>
    <lineage>
        <taxon>Eukaryota</taxon>
        <taxon>Metazoa</taxon>
        <taxon>Spiralia</taxon>
        <taxon>Lophotrochozoa</taxon>
        <taxon>Mollusca</taxon>
        <taxon>Gastropoda</taxon>
        <taxon>Heterobranchia</taxon>
        <taxon>Euthyneura</taxon>
        <taxon>Panpulmonata</taxon>
        <taxon>Eupulmonata</taxon>
        <taxon>Stylommatophora</taxon>
        <taxon>Helicina</taxon>
        <taxon>Arionoidea</taxon>
        <taxon>Arionidae</taxon>
        <taxon>Arion</taxon>
    </lineage>
</organism>
<reference evidence="1" key="1">
    <citation type="submission" date="2014-12" db="EMBL/GenBank/DDBJ databases">
        <title>Insight into the proteome of Arion vulgaris.</title>
        <authorList>
            <person name="Aradska J."/>
            <person name="Bulat T."/>
            <person name="Smidak R."/>
            <person name="Sarate P."/>
            <person name="Gangsoo J."/>
            <person name="Sialana F."/>
            <person name="Bilban M."/>
            <person name="Lubec G."/>
        </authorList>
    </citation>
    <scope>NUCLEOTIDE SEQUENCE</scope>
    <source>
        <tissue evidence="1">Skin</tissue>
    </source>
</reference>
<evidence type="ECO:0000313" key="1">
    <source>
        <dbReference type="EMBL" id="CEK64917.1"/>
    </source>
</evidence>
<sequence>PLTQSSVDSVSENVSSDMLDQLVSDLKLANVSNLPSIDFPYRSRSPLNHCIEPEMYTDSAYVNGNKENGAISTRTGRSTVALTDV</sequence>
<feature type="non-terminal residue" evidence="1">
    <location>
        <position position="1"/>
    </location>
</feature>
<protein>
    <submittedName>
        <fullName evidence="1">Uncharacterized protein</fullName>
    </submittedName>
</protein>
<feature type="non-terminal residue" evidence="1">
    <location>
        <position position="85"/>
    </location>
</feature>
<gene>
    <name evidence="1" type="primary">ORF53332</name>
</gene>
<accession>A0A0B6Z980</accession>
<dbReference type="EMBL" id="HACG01018052">
    <property type="protein sequence ID" value="CEK64917.1"/>
    <property type="molecule type" value="Transcribed_RNA"/>
</dbReference>
<name>A0A0B6Z980_9EUPU</name>